<dbReference type="AlphaFoldDB" id="A0A022QQN0"/>
<feature type="transmembrane region" description="Helical" evidence="1">
    <location>
        <begin position="60"/>
        <end position="78"/>
    </location>
</feature>
<dbReference type="GO" id="GO:0016020">
    <property type="term" value="C:membrane"/>
    <property type="evidence" value="ECO:0000318"/>
    <property type="project" value="GO_Central"/>
</dbReference>
<proteinExistence type="predicted"/>
<evidence type="ECO:0000313" key="2">
    <source>
        <dbReference type="EMBL" id="EYU28810.1"/>
    </source>
</evidence>
<feature type="transmembrane region" description="Helical" evidence="1">
    <location>
        <begin position="153"/>
        <end position="181"/>
    </location>
</feature>
<evidence type="ECO:0000256" key="1">
    <source>
        <dbReference type="SAM" id="Phobius"/>
    </source>
</evidence>
<dbReference type="KEGG" id="egt:105967427"/>
<dbReference type="PANTHER" id="PTHR33133">
    <property type="entry name" value="OS08G0107100 PROTEIN-RELATED"/>
    <property type="match status" value="1"/>
</dbReference>
<name>A0A022QQN0_ERYGU</name>
<organism evidence="2 3">
    <name type="scientific">Erythranthe guttata</name>
    <name type="common">Yellow monkey flower</name>
    <name type="synonym">Mimulus guttatus</name>
    <dbReference type="NCBI Taxonomy" id="4155"/>
    <lineage>
        <taxon>Eukaryota</taxon>
        <taxon>Viridiplantae</taxon>
        <taxon>Streptophyta</taxon>
        <taxon>Embryophyta</taxon>
        <taxon>Tracheophyta</taxon>
        <taxon>Spermatophyta</taxon>
        <taxon>Magnoliopsida</taxon>
        <taxon>eudicotyledons</taxon>
        <taxon>Gunneridae</taxon>
        <taxon>Pentapetalae</taxon>
        <taxon>asterids</taxon>
        <taxon>lamiids</taxon>
        <taxon>Lamiales</taxon>
        <taxon>Phrymaceae</taxon>
        <taxon>Erythranthe</taxon>
    </lineage>
</organism>
<dbReference type="OrthoDB" id="1934322at2759"/>
<dbReference type="STRING" id="4155.A0A022QQN0"/>
<dbReference type="PANTHER" id="PTHR33133:SF7">
    <property type="entry name" value="F26K24.10 PROTEIN-RELATED"/>
    <property type="match status" value="1"/>
</dbReference>
<dbReference type="PhylomeDB" id="A0A022QQN0"/>
<keyword evidence="1" id="KW-0472">Membrane</keyword>
<reference evidence="2 3" key="1">
    <citation type="journal article" date="2013" name="Proc. Natl. Acad. Sci. U.S.A.">
        <title>Fine-scale variation in meiotic recombination in Mimulus inferred from population shotgun sequencing.</title>
        <authorList>
            <person name="Hellsten U."/>
            <person name="Wright K.M."/>
            <person name="Jenkins J."/>
            <person name="Shu S."/>
            <person name="Yuan Y."/>
            <person name="Wessler S.R."/>
            <person name="Schmutz J."/>
            <person name="Willis J.H."/>
            <person name="Rokhsar D.S."/>
        </authorList>
    </citation>
    <scope>NUCLEOTIDE SEQUENCE [LARGE SCALE GENOMIC DNA]</scope>
    <source>
        <strain evidence="3">cv. DUN x IM62</strain>
    </source>
</reference>
<dbReference type="OMA" id="GIQFHYP"/>
<feature type="transmembrane region" description="Helical" evidence="1">
    <location>
        <begin position="250"/>
        <end position="271"/>
    </location>
</feature>
<dbReference type="Proteomes" id="UP000030748">
    <property type="component" value="Unassembled WGS sequence"/>
</dbReference>
<gene>
    <name evidence="2" type="ORF">MIMGU_mgv1a021600mg</name>
</gene>
<sequence>MSTHRPNLRRVLSDTWRLITAQPRHFSTLSILFLLPNYSLSAITYTFLSLHPTSHLLSGRITIPILYAVFVLVFGICAKASITHSTFRGFYGKPGVLISSLDSIRVSFLPLLATHLTAKITQGLIVLGFGNSVRLTYEGLRLLSGQPLEIHRVYFLVLVFVTVLNLLIAAFLAAAMIYFIFRWYVATPVVVAESQWGFPPLKRSGFLVHEAKRVVFSMMFFFGILFGVSWIWCWNLVAIVRRNSTVRWEYFVVQMIFCVGFWTILSLYSMAATTVLFIHCKAALHGGVEMVTAFQIDLEDDGGDDVDEEEELGRKIYVRLPFH</sequence>
<keyword evidence="3" id="KW-1185">Reference proteome</keyword>
<keyword evidence="1" id="KW-1133">Transmembrane helix</keyword>
<dbReference type="eggNOG" id="ENOG502QPWS">
    <property type="taxonomic scope" value="Eukaryota"/>
</dbReference>
<keyword evidence="1" id="KW-0812">Transmembrane</keyword>
<feature type="transmembrane region" description="Helical" evidence="1">
    <location>
        <begin position="26"/>
        <end position="48"/>
    </location>
</feature>
<evidence type="ECO:0000313" key="3">
    <source>
        <dbReference type="Proteomes" id="UP000030748"/>
    </source>
</evidence>
<accession>A0A022QQN0</accession>
<dbReference type="EMBL" id="KI631311">
    <property type="protein sequence ID" value="EYU28810.1"/>
    <property type="molecule type" value="Genomic_DNA"/>
</dbReference>
<protein>
    <submittedName>
        <fullName evidence="2">Uncharacterized protein</fullName>
    </submittedName>
</protein>
<feature type="transmembrane region" description="Helical" evidence="1">
    <location>
        <begin position="214"/>
        <end position="238"/>
    </location>
</feature>